<evidence type="ECO:0000256" key="2">
    <source>
        <dbReference type="ARBA" id="ARBA00022737"/>
    </source>
</evidence>
<dbReference type="PANTHER" id="PTHR46376:SF1">
    <property type="entry name" value="LEUCINE-ZIPPER-LIKE TRANSCRIPTIONAL REGULATOR 1"/>
    <property type="match status" value="1"/>
</dbReference>
<dbReference type="InterPro" id="IPR015915">
    <property type="entry name" value="Kelch-typ_b-propeller"/>
</dbReference>
<gene>
    <name evidence="3" type="ORF">GDO81_026081</name>
</gene>
<keyword evidence="1" id="KW-0880">Kelch repeat</keyword>
<protein>
    <submittedName>
        <fullName evidence="3">Uncharacterized protein</fullName>
    </submittedName>
</protein>
<dbReference type="EMBL" id="WNYA01041171">
    <property type="protein sequence ID" value="KAG8536569.1"/>
    <property type="molecule type" value="Genomic_DNA"/>
</dbReference>
<dbReference type="PANTHER" id="PTHR46376">
    <property type="entry name" value="LEUCINE-ZIPPER-LIKE TRANSCRIPTIONAL REGULATOR 1"/>
    <property type="match status" value="1"/>
</dbReference>
<accession>A0AAV6YGH5</accession>
<evidence type="ECO:0000256" key="1">
    <source>
        <dbReference type="ARBA" id="ARBA00022441"/>
    </source>
</evidence>
<sequence length="170" mass="19596">GLGRWEQLPSCRQAPDKLEGHSMVAHQGALYVFGGMVDFGGNRENTPLWMYCTETRRWCEVKAQDGQVNRPTNRKGHSAVVYQAGMFVYGGYFDIEGTVEEFWVFYFDTQKWAPLSPHTRGMGPGPRHGHSCVTHNAAMFLFGGLKNMAEQNDFWRFDFRRHNWSIIKTR</sequence>
<keyword evidence="4" id="KW-1185">Reference proteome</keyword>
<organism evidence="3 4">
    <name type="scientific">Engystomops pustulosus</name>
    <name type="common">Tungara frog</name>
    <name type="synonym">Physalaemus pustulosus</name>
    <dbReference type="NCBI Taxonomy" id="76066"/>
    <lineage>
        <taxon>Eukaryota</taxon>
        <taxon>Metazoa</taxon>
        <taxon>Chordata</taxon>
        <taxon>Craniata</taxon>
        <taxon>Vertebrata</taxon>
        <taxon>Euteleostomi</taxon>
        <taxon>Amphibia</taxon>
        <taxon>Batrachia</taxon>
        <taxon>Anura</taxon>
        <taxon>Neobatrachia</taxon>
        <taxon>Hyloidea</taxon>
        <taxon>Leptodactylidae</taxon>
        <taxon>Leiuperinae</taxon>
        <taxon>Engystomops</taxon>
    </lineage>
</organism>
<dbReference type="GO" id="GO:0005794">
    <property type="term" value="C:Golgi apparatus"/>
    <property type="evidence" value="ECO:0007669"/>
    <property type="project" value="TreeGrafter"/>
</dbReference>
<name>A0AAV6YGH5_ENGPU</name>
<dbReference type="InterPro" id="IPR051568">
    <property type="entry name" value="LZTR1/Attractin"/>
</dbReference>
<feature type="non-terminal residue" evidence="3">
    <location>
        <position position="1"/>
    </location>
</feature>
<dbReference type="SUPFAM" id="SSF117281">
    <property type="entry name" value="Kelch motif"/>
    <property type="match status" value="1"/>
</dbReference>
<dbReference type="Gene3D" id="2.120.10.80">
    <property type="entry name" value="Kelch-type beta propeller"/>
    <property type="match status" value="1"/>
</dbReference>
<dbReference type="Proteomes" id="UP000824782">
    <property type="component" value="Unassembled WGS sequence"/>
</dbReference>
<dbReference type="Pfam" id="PF24681">
    <property type="entry name" value="Kelch_KLHDC2_KLHL20_DRC7"/>
    <property type="match status" value="1"/>
</dbReference>
<keyword evidence="2" id="KW-0677">Repeat</keyword>
<reference evidence="3" key="1">
    <citation type="thesis" date="2020" institute="ProQuest LLC" country="789 East Eisenhower Parkway, Ann Arbor, MI, USA">
        <title>Comparative Genomics and Chromosome Evolution.</title>
        <authorList>
            <person name="Mudd A.B."/>
        </authorList>
    </citation>
    <scope>NUCLEOTIDE SEQUENCE</scope>
    <source>
        <strain evidence="3">237g6f4</strain>
        <tissue evidence="3">Blood</tissue>
    </source>
</reference>
<evidence type="ECO:0000313" key="3">
    <source>
        <dbReference type="EMBL" id="KAG8536569.1"/>
    </source>
</evidence>
<comment type="caution">
    <text evidence="3">The sequence shown here is derived from an EMBL/GenBank/DDBJ whole genome shotgun (WGS) entry which is preliminary data.</text>
</comment>
<proteinExistence type="predicted"/>
<dbReference type="AlphaFoldDB" id="A0AAV6YGH5"/>
<evidence type="ECO:0000313" key="4">
    <source>
        <dbReference type="Proteomes" id="UP000824782"/>
    </source>
</evidence>